<dbReference type="GO" id="GO:0043531">
    <property type="term" value="F:ADP binding"/>
    <property type="evidence" value="ECO:0007669"/>
    <property type="project" value="InterPro"/>
</dbReference>
<evidence type="ECO:0000313" key="7">
    <source>
        <dbReference type="EMBL" id="KYP77123.1"/>
    </source>
</evidence>
<dbReference type="Gene3D" id="3.80.10.10">
    <property type="entry name" value="Ribonuclease Inhibitor"/>
    <property type="match status" value="6"/>
</dbReference>
<gene>
    <name evidence="7" type="ORF">KK1_021394</name>
</gene>
<dbReference type="OMA" id="WLYVFEC"/>
<keyword evidence="5" id="KW-0175">Coiled coil</keyword>
<evidence type="ECO:0000256" key="1">
    <source>
        <dbReference type="ARBA" id="ARBA00008894"/>
    </source>
</evidence>
<keyword evidence="8" id="KW-1185">Reference proteome</keyword>
<dbReference type="Gene3D" id="3.40.50.300">
    <property type="entry name" value="P-loop containing nucleotide triphosphate hydrolases"/>
    <property type="match status" value="1"/>
</dbReference>
<evidence type="ECO:0000256" key="4">
    <source>
        <dbReference type="ARBA" id="ARBA00022840"/>
    </source>
</evidence>
<evidence type="ECO:0000313" key="8">
    <source>
        <dbReference type="Proteomes" id="UP000075243"/>
    </source>
</evidence>
<protein>
    <submittedName>
        <fullName evidence="7">Disease resistance protein At4g27190</fullName>
    </submittedName>
</protein>
<dbReference type="Gramene" id="C.cajan_20773.t">
    <property type="protein sequence ID" value="C.cajan_20773.t"/>
    <property type="gene ID" value="C.cajan_20773"/>
</dbReference>
<organism evidence="7 8">
    <name type="scientific">Cajanus cajan</name>
    <name type="common">Pigeon pea</name>
    <name type="synonym">Cajanus indicus</name>
    <dbReference type="NCBI Taxonomy" id="3821"/>
    <lineage>
        <taxon>Eukaryota</taxon>
        <taxon>Viridiplantae</taxon>
        <taxon>Streptophyta</taxon>
        <taxon>Embryophyta</taxon>
        <taxon>Tracheophyta</taxon>
        <taxon>Spermatophyta</taxon>
        <taxon>Magnoliopsida</taxon>
        <taxon>eudicotyledons</taxon>
        <taxon>Gunneridae</taxon>
        <taxon>Pentapetalae</taxon>
        <taxon>rosids</taxon>
        <taxon>fabids</taxon>
        <taxon>Fabales</taxon>
        <taxon>Fabaceae</taxon>
        <taxon>Papilionoideae</taxon>
        <taxon>50 kb inversion clade</taxon>
        <taxon>NPAAA clade</taxon>
        <taxon>indigoferoid/millettioid clade</taxon>
        <taxon>Phaseoleae</taxon>
        <taxon>Cajanus</taxon>
    </lineage>
</organism>
<dbReference type="InterPro" id="IPR057135">
    <property type="entry name" value="At4g27190-like_LRR"/>
</dbReference>
<dbReference type="InterPro" id="IPR003593">
    <property type="entry name" value="AAA+_ATPase"/>
</dbReference>
<dbReference type="Pfam" id="PF00931">
    <property type="entry name" value="NB-ARC"/>
    <property type="match status" value="1"/>
</dbReference>
<dbReference type="SMART" id="SM00382">
    <property type="entry name" value="AAA"/>
    <property type="match status" value="1"/>
</dbReference>
<comment type="similarity">
    <text evidence="1">Belongs to the disease resistance NB-LRR family.</text>
</comment>
<dbReference type="SUPFAM" id="SSF52540">
    <property type="entry name" value="P-loop containing nucleoside triphosphate hydrolases"/>
    <property type="match status" value="1"/>
</dbReference>
<accession>A0A151UCS7</accession>
<dbReference type="InterPro" id="IPR050905">
    <property type="entry name" value="Plant_NBS-LRR"/>
</dbReference>
<keyword evidence="3" id="KW-0611">Plant defense</keyword>
<dbReference type="SUPFAM" id="SSF52058">
    <property type="entry name" value="L domain-like"/>
    <property type="match status" value="3"/>
</dbReference>
<name>A0A151UCS7_CAJCA</name>
<sequence>MGDLLSPIVEKVFEYVVRPGSKQVAYILHYKQNVDDLNHSVAKLISEKQILEHQRDEADKNLKNIEAKVKEWLLEVDEFVSKFENFMKDEGTKSRYPHLWNRYRLSRRATKMAMDVKKLREEIPKPHEVAYTENVTSNDVTLSNVGYMDFGSRKSTMNDILASLQDSTVRMIGLHGPGGVGKSTFVKEIAKIALNKKMFNVVARVEITANPNLQNIQEEIAHVLGLRLEAVGENVRADCIRRRLKKEKENTLIILDDLWDKLDLNKLGIPLDDDDNNDDLSKRSDPNNLRSTVMNKEKSLGDYKDCKILLTSRDKKVLSDKMDVKSMFCIKELDDKDALILFQKAVEILNEMFNFKQEIVKKYCGGIPMAIITFGKALRDNNDSMWEARLEKLKELVGVQKPMEISLKMSYDHLESEELKSILLLCAQIGHQPLIMDLVKYSYGLGILEGVSSLMKAREIIHTSLEKLKGLSLVLDGSSINHFNMHDMVRDAALSIAHKEKNIFTMRNGKLDIYSLDKLPDDVNCPQLNFFQIDNDDSALRIPNGIFNGMKKLKVLILNGFHLSNLQDLIEGLSNLRMLCLERCYLDGNLSIIGTLKKLRILSFSGSQIENFPAKLWCLNKLQSLDISNCCIQRIYLPNSISRLTSLEELYIRKCLINSVVVKETNGQISLLSRLKHLHQLKVVDLSLPSVAVFPKDLFFDNLNDYKFVIGDSKVLSDGDFKMPNKYEPSRFLALQLKDDTNNIHSLNGIKLLFKTVQNLLLGEINGVKNVIYELNLDGFPYLKHLSITNNFSIQHIFKAKDLARPLDVFPKLESLCLYNLLNIEMICCSPVKDVSFTKLKTIKVKMCARLKNVISVYMVKLLSSLETIDVSNCDSIKEIVEIHVNSDKVEFLKLRSLTLQSLPPSFTSFYSRQVKISNLESLNLSSIHVHTIWCDQSLSSFCFQNLKELVVKDCNKLIYLCSLSVASGLSMLKNLYVSECHSMEKVFCTEGNGPHKYVCSSWPCSSLDIFVKLHHLLMNCVFPNLEYLDIHFKQAEKWLILSSKMYIMHSLKELIISSPVSFDSLYQFLYRMPNLEKLSLWESVPSANIAPQERLGTVLQLKELVLSRSGINDIGLERLPFLRRLELLTLQRCHNLSILAPPSVSLTYLTYLEVKSCKGLRNLMASSTAKSLVQLKTMNVIACDHLKEIISNEGNDKENIEIVFSNLITIELVTLKQLTSFCSNKNYTFKFPLLKILIVRECCKMETFSKNPASAPKLQKNILAVEGEEEAKWQWEGDLNGTIQKVFNDKVSFRYSEYLNLSSYPEFIKQLWHCNHLELQNNFGNLKQLLVLNMVLEHVIPSHLLPCFENLEELAVRSCSEARVIFNISDEKKALGIIRLKRLSLSGLPKLEHVWDKDPEGMIDLQVLRVMSVTGCDSLKSLFPAGVAKKDVTCRLEELEVRECRELVEIFSKGGEAEGATKMFGFSSLTSLTLTELPKLKYFYPGLHKLEWPVLQELDAFQCEPVKLKCEEDDAEEQVLIEIEKVIQTPSLKKVSLSIGDIQVTWDRESVGGQLQFDKLKDFEELLDSAPLYRFLHMFPNSIQKLAFNECEFDEMFSAERPNADMNELKSIGSEHSWLQPFLENLQTLQVKCCYKLSNLVPSSCTVSFTNLTYLEVSSCNGLIYLFTFSTAKSLGGLKRLKIKKCKSLIEIVSKEGDESDEDEQIIFKQLQVLYLKELRWFRWFYPGNYTLRFPCLEQVHVIDCWWMKTFSPNNIIDHSTTTKWFSAKYESSQQCSDLNSTAHRIFEEKLRNLEDLEVVGDEWKMIWHGVFEGNLFLHKLKALSFKRCETDVFPCEFLQHVPNIERLEVRDSSFDHILCFESHNEDDIGLENFWIQPILRNLTVLKIYHCNSLECLFISSTVKSLAQLKTMEIRICDSIEEIVVCNKEGDESNEDEIIFPQLNSLNLFLLPNLKRFYKGNLSLPALDQLEVISCNKMKTFFAGTVKVDKLSQVEIDWKSIPLKNDLNSTMREAFLAKLTPDLEHLTLGANELKMILQGEFLGNLLPKLKVLALLFHIKSDEFVQHMPNVEKLEVHDGSFKEIFCLAELKELRLKSLEEIVPIGLESSWIESFVKNIESFEVISCFSSTSLVPGTVSFSKLTHVELNQCNGVLHLFTSSSAKTKSLAQLKTMEIKKCDSIEEIVVCNKEGNESNEDKIIFPKLNSLNLEGLSKLKSFYRGSLSLPSLDQLKVIDCTKMETVCAGTVKAGKLSQVQLEWLEDPITMKNDLNFTMREAFLAKVCVQFFYST</sequence>
<dbReference type="Gene3D" id="1.10.8.430">
    <property type="entry name" value="Helical domain of apoptotic protease-activating factors"/>
    <property type="match status" value="1"/>
</dbReference>
<feature type="domain" description="AAA+ ATPase" evidence="6">
    <location>
        <begin position="168"/>
        <end position="338"/>
    </location>
</feature>
<feature type="coiled-coil region" evidence="5">
    <location>
        <begin position="34"/>
        <end position="82"/>
    </location>
</feature>
<dbReference type="PRINTS" id="PR00364">
    <property type="entry name" value="DISEASERSIST"/>
</dbReference>
<dbReference type="InterPro" id="IPR042197">
    <property type="entry name" value="Apaf_helical"/>
</dbReference>
<evidence type="ECO:0000256" key="2">
    <source>
        <dbReference type="ARBA" id="ARBA00022741"/>
    </source>
</evidence>
<dbReference type="SUPFAM" id="SSF52047">
    <property type="entry name" value="RNI-like"/>
    <property type="match status" value="1"/>
</dbReference>
<keyword evidence="4" id="KW-0067">ATP-binding</keyword>
<dbReference type="GO" id="GO:0005524">
    <property type="term" value="F:ATP binding"/>
    <property type="evidence" value="ECO:0007669"/>
    <property type="project" value="UniProtKB-KW"/>
</dbReference>
<keyword evidence="2" id="KW-0547">Nucleotide-binding</keyword>
<dbReference type="InterPro" id="IPR027417">
    <property type="entry name" value="P-loop_NTPase"/>
</dbReference>
<dbReference type="InterPro" id="IPR032675">
    <property type="entry name" value="LRR_dom_sf"/>
</dbReference>
<proteinExistence type="inferred from homology"/>
<dbReference type="PANTHER" id="PTHR33463">
    <property type="entry name" value="NB-ARC DOMAIN-CONTAINING PROTEIN-RELATED"/>
    <property type="match status" value="1"/>
</dbReference>
<dbReference type="Pfam" id="PF23247">
    <property type="entry name" value="LRR_RPS2"/>
    <property type="match status" value="8"/>
</dbReference>
<dbReference type="PANTHER" id="PTHR33463:SF196">
    <property type="entry name" value="NB-ARC DOMAIN DISEASE RESISTANCE PROTEIN"/>
    <property type="match status" value="1"/>
</dbReference>
<evidence type="ECO:0000256" key="5">
    <source>
        <dbReference type="SAM" id="Coils"/>
    </source>
</evidence>
<evidence type="ECO:0000259" key="6">
    <source>
        <dbReference type="SMART" id="SM00382"/>
    </source>
</evidence>
<dbReference type="EMBL" id="CM003603">
    <property type="protein sequence ID" value="KYP77123.1"/>
    <property type="molecule type" value="Genomic_DNA"/>
</dbReference>
<reference evidence="7 8" key="1">
    <citation type="journal article" date="2012" name="Nat. Biotechnol.">
        <title>Draft genome sequence of pigeonpea (Cajanus cajan), an orphan legume crop of resource-poor farmers.</title>
        <authorList>
            <person name="Varshney R.K."/>
            <person name="Chen W."/>
            <person name="Li Y."/>
            <person name="Bharti A.K."/>
            <person name="Saxena R.K."/>
            <person name="Schlueter J.A."/>
            <person name="Donoghue M.T."/>
            <person name="Azam S."/>
            <person name="Fan G."/>
            <person name="Whaley A.M."/>
            <person name="Farmer A.D."/>
            <person name="Sheridan J."/>
            <person name="Iwata A."/>
            <person name="Tuteja R."/>
            <person name="Penmetsa R.V."/>
            <person name="Wu W."/>
            <person name="Upadhyaya H.D."/>
            <person name="Yang S.P."/>
            <person name="Shah T."/>
            <person name="Saxena K.B."/>
            <person name="Michael T."/>
            <person name="McCombie W.R."/>
            <person name="Yang B."/>
            <person name="Zhang G."/>
            <person name="Yang H."/>
            <person name="Wang J."/>
            <person name="Spillane C."/>
            <person name="Cook D.R."/>
            <person name="May G.D."/>
            <person name="Xu X."/>
            <person name="Jackson S.A."/>
        </authorList>
    </citation>
    <scope>NUCLEOTIDE SEQUENCE [LARGE SCALE GENOMIC DNA]</scope>
    <source>
        <strain evidence="8">cv. Asha</strain>
    </source>
</reference>
<evidence type="ECO:0000256" key="3">
    <source>
        <dbReference type="ARBA" id="ARBA00022821"/>
    </source>
</evidence>
<dbReference type="Proteomes" id="UP000075243">
    <property type="component" value="Chromosome 1"/>
</dbReference>
<dbReference type="GO" id="GO:0006952">
    <property type="term" value="P:defense response"/>
    <property type="evidence" value="ECO:0007669"/>
    <property type="project" value="UniProtKB-KW"/>
</dbReference>
<dbReference type="InterPro" id="IPR002182">
    <property type="entry name" value="NB-ARC"/>
</dbReference>